<gene>
    <name evidence="1" type="ORF">Sspor_02760</name>
</gene>
<evidence type="ECO:0008006" key="3">
    <source>
        <dbReference type="Google" id="ProtNLM"/>
    </source>
</evidence>
<organism evidence="1 2">
    <name type="scientific">Streptomyces spororaveus</name>
    <dbReference type="NCBI Taxonomy" id="284039"/>
    <lineage>
        <taxon>Bacteria</taxon>
        <taxon>Bacillati</taxon>
        <taxon>Actinomycetota</taxon>
        <taxon>Actinomycetes</taxon>
        <taxon>Kitasatosporales</taxon>
        <taxon>Streptomycetaceae</taxon>
        <taxon>Streptomyces</taxon>
    </lineage>
</organism>
<comment type="caution">
    <text evidence="1">The sequence shown here is derived from an EMBL/GenBank/DDBJ whole genome shotgun (WGS) entry which is preliminary data.</text>
</comment>
<name>A0ABQ3T3Y2_9ACTN</name>
<keyword evidence="2" id="KW-1185">Reference proteome</keyword>
<dbReference type="Proteomes" id="UP000608522">
    <property type="component" value="Unassembled WGS sequence"/>
</dbReference>
<protein>
    <recommendedName>
        <fullName evidence="3">Transposase</fullName>
    </recommendedName>
</protein>
<proteinExistence type="predicted"/>
<reference evidence="2" key="1">
    <citation type="submission" date="2023-07" db="EMBL/GenBank/DDBJ databases">
        <title>Whole genome shotgun sequence of Streptomyces spororaveus NBRC 15456.</title>
        <authorList>
            <person name="Komaki H."/>
            <person name="Tamura T."/>
        </authorList>
    </citation>
    <scope>NUCLEOTIDE SEQUENCE [LARGE SCALE GENOMIC DNA]</scope>
    <source>
        <strain evidence="2">NBRC 15456</strain>
    </source>
</reference>
<dbReference type="EMBL" id="BNED01000003">
    <property type="protein sequence ID" value="GHI74715.1"/>
    <property type="molecule type" value="Genomic_DNA"/>
</dbReference>
<accession>A0ABQ3T3Y2</accession>
<evidence type="ECO:0000313" key="2">
    <source>
        <dbReference type="Proteomes" id="UP000608522"/>
    </source>
</evidence>
<evidence type="ECO:0000313" key="1">
    <source>
        <dbReference type="EMBL" id="GHI74715.1"/>
    </source>
</evidence>
<sequence>MVPVTTELSVLQRHKPVSRDATIRMLLDQSKRRGRAVPIRRAFVQIASPGPGLSTYIT</sequence>